<dbReference type="InterPro" id="IPR029071">
    <property type="entry name" value="Ubiquitin-like_domsf"/>
</dbReference>
<name>A0A9E7FIG5_9LILI</name>
<sequence>MIEVVLNDRLGKKVRVKCNEADTIGDLKKLDYEIHDGMGLELYYN</sequence>
<dbReference type="AlphaFoldDB" id="A0A9E7FIG5"/>
<dbReference type="OrthoDB" id="3881at2759"/>
<organism evidence="2 3">
    <name type="scientific">Musa troglodytarum</name>
    <name type="common">fe'i banana</name>
    <dbReference type="NCBI Taxonomy" id="320322"/>
    <lineage>
        <taxon>Eukaryota</taxon>
        <taxon>Viridiplantae</taxon>
        <taxon>Streptophyta</taxon>
        <taxon>Embryophyta</taxon>
        <taxon>Tracheophyta</taxon>
        <taxon>Spermatophyta</taxon>
        <taxon>Magnoliopsida</taxon>
        <taxon>Liliopsida</taxon>
        <taxon>Zingiberales</taxon>
        <taxon>Musaceae</taxon>
        <taxon>Musa</taxon>
    </lineage>
</organism>
<keyword evidence="1" id="KW-0833">Ubl conjugation pathway</keyword>
<dbReference type="Proteomes" id="UP001055439">
    <property type="component" value="Chromosome 4"/>
</dbReference>
<evidence type="ECO:0000256" key="1">
    <source>
        <dbReference type="ARBA" id="ARBA00022786"/>
    </source>
</evidence>
<dbReference type="PANTHER" id="PTHR13042">
    <property type="entry name" value="UBIQUITIN-LIKE PROTEIN 5"/>
    <property type="match status" value="1"/>
</dbReference>
<protein>
    <submittedName>
        <fullName evidence="2">Ubiquitin-like protein</fullName>
    </submittedName>
</protein>
<dbReference type="EMBL" id="CP097506">
    <property type="protein sequence ID" value="URD95707.1"/>
    <property type="molecule type" value="Genomic_DNA"/>
</dbReference>
<evidence type="ECO:0000313" key="3">
    <source>
        <dbReference type="Proteomes" id="UP001055439"/>
    </source>
</evidence>
<dbReference type="SUPFAM" id="SSF54236">
    <property type="entry name" value="Ubiquitin-like"/>
    <property type="match status" value="1"/>
</dbReference>
<evidence type="ECO:0000313" key="2">
    <source>
        <dbReference type="EMBL" id="URD95707.1"/>
    </source>
</evidence>
<dbReference type="Gene3D" id="3.10.20.90">
    <property type="entry name" value="Phosphatidylinositol 3-kinase Catalytic Subunit, Chain A, domain 1"/>
    <property type="match status" value="1"/>
</dbReference>
<gene>
    <name evidence="2" type="ORF">MUK42_29428</name>
</gene>
<reference evidence="2" key="1">
    <citation type="submission" date="2022-05" db="EMBL/GenBank/DDBJ databases">
        <title>The Musa troglodytarum L. genome provides insights into the mechanism of non-climacteric behaviour and enrichment of carotenoids.</title>
        <authorList>
            <person name="Wang J."/>
        </authorList>
    </citation>
    <scope>NUCLEOTIDE SEQUENCE</scope>
    <source>
        <tissue evidence="2">Leaf</tissue>
    </source>
</reference>
<proteinExistence type="predicted"/>
<accession>A0A9E7FIG5</accession>
<keyword evidence="3" id="KW-1185">Reference proteome</keyword>
<dbReference type="InterPro" id="IPR039732">
    <property type="entry name" value="Hub1/Ubl5"/>
</dbReference>